<evidence type="ECO:0000256" key="1">
    <source>
        <dbReference type="SAM" id="Phobius"/>
    </source>
</evidence>
<dbReference type="EMBL" id="JACHGN010000045">
    <property type="protein sequence ID" value="MBB5140525.1"/>
    <property type="molecule type" value="Genomic_DNA"/>
</dbReference>
<evidence type="ECO:0000313" key="3">
    <source>
        <dbReference type="Proteomes" id="UP000578449"/>
    </source>
</evidence>
<dbReference type="AlphaFoldDB" id="A0A840PXE6"/>
<keyword evidence="1" id="KW-1133">Transmembrane helix</keyword>
<reference evidence="2 3" key="1">
    <citation type="submission" date="2020-08" db="EMBL/GenBank/DDBJ databases">
        <title>Genomic Encyclopedia of Type Strains, Phase IV (KMG-IV): sequencing the most valuable type-strain genomes for metagenomic binning, comparative biology and taxonomic classification.</title>
        <authorList>
            <person name="Goeker M."/>
        </authorList>
    </citation>
    <scope>NUCLEOTIDE SEQUENCE [LARGE SCALE GENOMIC DNA]</scope>
    <source>
        <strain evidence="2 3">DSM 45615</strain>
    </source>
</reference>
<keyword evidence="1" id="KW-0812">Transmembrane</keyword>
<dbReference type="Proteomes" id="UP000578449">
    <property type="component" value="Unassembled WGS sequence"/>
</dbReference>
<feature type="transmembrane region" description="Helical" evidence="1">
    <location>
        <begin position="17"/>
        <end position="39"/>
    </location>
</feature>
<dbReference type="RefSeq" id="WP_185057308.1">
    <property type="nucleotide sequence ID" value="NZ_BAABIX010000005.1"/>
</dbReference>
<sequence>MSGYGYRRRRRGMSSDAVFVGSVATVSALVIGAAVVAAINNDEQETITADCVDTSSVAPDGSYQPVDDRFCDGGSHSGYVWVYGGSSSGGRIRGGSTIRPGDVGITSRSGRVIVRGGFGGRGSGGGG</sequence>
<gene>
    <name evidence="2" type="ORF">HNP84_010293</name>
</gene>
<keyword evidence="3" id="KW-1185">Reference proteome</keyword>
<comment type="caution">
    <text evidence="2">The sequence shown here is derived from an EMBL/GenBank/DDBJ whole genome shotgun (WGS) entry which is preliminary data.</text>
</comment>
<name>A0A840PXE6_9ACTN</name>
<protein>
    <submittedName>
        <fullName evidence="2">Uncharacterized protein</fullName>
    </submittedName>
</protein>
<accession>A0A840PXE6</accession>
<proteinExistence type="predicted"/>
<evidence type="ECO:0000313" key="2">
    <source>
        <dbReference type="EMBL" id="MBB5140525.1"/>
    </source>
</evidence>
<organism evidence="2 3">
    <name type="scientific">Thermocatellispora tengchongensis</name>
    <dbReference type="NCBI Taxonomy" id="1073253"/>
    <lineage>
        <taxon>Bacteria</taxon>
        <taxon>Bacillati</taxon>
        <taxon>Actinomycetota</taxon>
        <taxon>Actinomycetes</taxon>
        <taxon>Streptosporangiales</taxon>
        <taxon>Streptosporangiaceae</taxon>
        <taxon>Thermocatellispora</taxon>
    </lineage>
</organism>
<keyword evidence="1" id="KW-0472">Membrane</keyword>